<comment type="similarity">
    <text evidence="2">Belongs to the DNA polymerase alpha subunit B family.</text>
</comment>
<evidence type="ECO:0000256" key="1">
    <source>
        <dbReference type="ARBA" id="ARBA00004123"/>
    </source>
</evidence>
<reference evidence="10" key="1">
    <citation type="submission" date="2022-01" db="EMBL/GenBank/DDBJ databases">
        <authorList>
            <person name="King R."/>
        </authorList>
    </citation>
    <scope>NUCLEOTIDE SEQUENCE</scope>
</reference>
<dbReference type="Gene3D" id="1.10.8.530">
    <property type="entry name" value="DNA polymerase alpha-primase, subunit B, N-terminal domain"/>
    <property type="match status" value="1"/>
</dbReference>
<dbReference type="InterPro" id="IPR016722">
    <property type="entry name" value="DNA_pol_alpha_bsu"/>
</dbReference>
<evidence type="ECO:0000259" key="7">
    <source>
        <dbReference type="Pfam" id="PF04042"/>
    </source>
</evidence>
<name>A0A9N9TKE6_PHYSR</name>
<dbReference type="GO" id="GO:0006270">
    <property type="term" value="P:DNA replication initiation"/>
    <property type="evidence" value="ECO:0007669"/>
    <property type="project" value="TreeGrafter"/>
</dbReference>
<dbReference type="InterPro" id="IPR043034">
    <property type="entry name" value="DNA_pol_alpha_B_N_sf"/>
</dbReference>
<dbReference type="AlphaFoldDB" id="A0A9N9TKE6"/>
<evidence type="ECO:0000256" key="5">
    <source>
        <dbReference type="ARBA" id="ARBA00023242"/>
    </source>
</evidence>
<dbReference type="PANTHER" id="PTHR23061:SF12">
    <property type="entry name" value="DNA POLYMERASE ALPHA SUBUNIT B"/>
    <property type="match status" value="1"/>
</dbReference>
<dbReference type="InterPro" id="IPR007185">
    <property type="entry name" value="DNA_pol_a/d/e_bsu"/>
</dbReference>
<evidence type="ECO:0000259" key="9">
    <source>
        <dbReference type="Pfam" id="PF22062"/>
    </source>
</evidence>
<comment type="subcellular location">
    <subcellularLocation>
        <location evidence="1">Nucleus</location>
    </subcellularLocation>
</comment>
<dbReference type="Gene3D" id="3.60.21.60">
    <property type="match status" value="2"/>
</dbReference>
<dbReference type="InterPro" id="IPR054300">
    <property type="entry name" value="OB_DPOA2"/>
</dbReference>
<feature type="domain" description="DNA polymerase alpha subunit B OB" evidence="9">
    <location>
        <begin position="198"/>
        <end position="286"/>
    </location>
</feature>
<proteinExistence type="inferred from homology"/>
<dbReference type="Pfam" id="PF04042">
    <property type="entry name" value="DNA_pol_E_B"/>
    <property type="match status" value="1"/>
</dbReference>
<feature type="domain" description="DNA polymerase alpha subunit B N-terminal" evidence="8">
    <location>
        <begin position="6"/>
        <end position="71"/>
    </location>
</feature>
<evidence type="ECO:0000256" key="4">
    <source>
        <dbReference type="ARBA" id="ARBA00022705"/>
    </source>
</evidence>
<evidence type="ECO:0000256" key="2">
    <source>
        <dbReference type="ARBA" id="ARBA00007299"/>
    </source>
</evidence>
<keyword evidence="11" id="KW-1185">Reference proteome</keyword>
<organism evidence="10 11">
    <name type="scientific">Phyllotreta striolata</name>
    <name type="common">Striped flea beetle</name>
    <name type="synonym">Crioceris striolata</name>
    <dbReference type="NCBI Taxonomy" id="444603"/>
    <lineage>
        <taxon>Eukaryota</taxon>
        <taxon>Metazoa</taxon>
        <taxon>Ecdysozoa</taxon>
        <taxon>Arthropoda</taxon>
        <taxon>Hexapoda</taxon>
        <taxon>Insecta</taxon>
        <taxon>Pterygota</taxon>
        <taxon>Neoptera</taxon>
        <taxon>Endopterygota</taxon>
        <taxon>Coleoptera</taxon>
        <taxon>Polyphaga</taxon>
        <taxon>Cucujiformia</taxon>
        <taxon>Chrysomeloidea</taxon>
        <taxon>Chrysomelidae</taxon>
        <taxon>Galerucinae</taxon>
        <taxon>Alticini</taxon>
        <taxon>Phyllotreta</taxon>
    </lineage>
</organism>
<dbReference type="EMBL" id="OU900096">
    <property type="protein sequence ID" value="CAG9860388.1"/>
    <property type="molecule type" value="Genomic_DNA"/>
</dbReference>
<dbReference type="OrthoDB" id="336885at2759"/>
<evidence type="ECO:0000256" key="3">
    <source>
        <dbReference type="ARBA" id="ARBA00018596"/>
    </source>
</evidence>
<dbReference type="Pfam" id="PF08418">
    <property type="entry name" value="Pol_alpha_B_N"/>
    <property type="match status" value="1"/>
</dbReference>
<dbReference type="InterPro" id="IPR013627">
    <property type="entry name" value="Pol_alpha_B_N"/>
</dbReference>
<dbReference type="GO" id="GO:0003677">
    <property type="term" value="F:DNA binding"/>
    <property type="evidence" value="ECO:0007669"/>
    <property type="project" value="InterPro"/>
</dbReference>
<dbReference type="PIRSF" id="PIRSF018300">
    <property type="entry name" value="DNA_pol_alph_2"/>
    <property type="match status" value="1"/>
</dbReference>
<gene>
    <name evidence="10" type="ORF">PHYEVI_LOCUS6741</name>
</gene>
<sequence length="558" mass="63278">MDIRRELRSEFEALNIIIDEAALDTCEYLCHLYHIKSGDFCDQWLAFTLTNLKGANPTVEYLEKMERKELMNRKKKPGDKSHRITPRKHENAPLTPQSKKPVVADVAETPDTHSESKDELSGINYSEKFQKRDNSRAVLCHFGPEKVDFMRGENIVLSIKEVDDHKIPKNILYMYQTVLKTGTQMNTMIYQLGHDILNANDLRIPTEKLQETSDLVTTYGMLNSDTEHLLNLQSVVLQGSIETTNNAQFNVSFPKDTYVSSIFPGQVVAAKGTFNVDCRFCIQTLYTKAELNLPIEPPLTTGGAQIVVAKGPFTFNENLSYEPLHDLLEYVREYKPHVLILLGPFLDDTHDNVKTGDLNQSYDSFFEDLMDNIINAVRDIDVHLVIVPSYKEIHHHPVYPTPPYHIKEKYDNVSFVSDPGVIEIDGLRIATTTVDILAHLSIYEFYFHNSSIIKPIKRPLRLASHILHQKKIYPLHPSEGVPIDDVLLDKYGVFKAKPHILILPSVLNSFIENIDDCLVINPGRLSTGLVAGSFVRIQIEAGNTRSICDRAAAEVIRI</sequence>
<evidence type="ECO:0000256" key="6">
    <source>
        <dbReference type="SAM" id="MobiDB-lite"/>
    </source>
</evidence>
<feature type="domain" description="DNA polymerase alpha/delta/epsilon subunit B" evidence="7">
    <location>
        <begin position="306"/>
        <end position="511"/>
    </location>
</feature>
<keyword evidence="4" id="KW-0235">DNA replication</keyword>
<evidence type="ECO:0000313" key="11">
    <source>
        <dbReference type="Proteomes" id="UP001153712"/>
    </source>
</evidence>
<evidence type="ECO:0000313" key="10">
    <source>
        <dbReference type="EMBL" id="CAG9860388.1"/>
    </source>
</evidence>
<keyword evidence="5" id="KW-0539">Nucleus</keyword>
<dbReference type="GO" id="GO:0005658">
    <property type="term" value="C:alpha DNA polymerase:primase complex"/>
    <property type="evidence" value="ECO:0007669"/>
    <property type="project" value="TreeGrafter"/>
</dbReference>
<feature type="region of interest" description="Disordered" evidence="6">
    <location>
        <begin position="69"/>
        <end position="119"/>
    </location>
</feature>
<protein>
    <recommendedName>
        <fullName evidence="3">DNA polymerase alpha subunit B</fullName>
    </recommendedName>
</protein>
<feature type="compositionally biased region" description="Basic and acidic residues" evidence="6">
    <location>
        <begin position="69"/>
        <end position="91"/>
    </location>
</feature>
<accession>A0A9N9TKE6</accession>
<feature type="compositionally biased region" description="Basic and acidic residues" evidence="6">
    <location>
        <begin position="110"/>
        <end position="119"/>
    </location>
</feature>
<evidence type="ECO:0000259" key="8">
    <source>
        <dbReference type="Pfam" id="PF08418"/>
    </source>
</evidence>
<dbReference type="Proteomes" id="UP001153712">
    <property type="component" value="Chromosome 3"/>
</dbReference>
<dbReference type="Pfam" id="PF22062">
    <property type="entry name" value="OB_DPOA2"/>
    <property type="match status" value="1"/>
</dbReference>
<dbReference type="PANTHER" id="PTHR23061">
    <property type="entry name" value="DNA POLYMERASE 2 ALPHA 70 KDA SUBUNIT"/>
    <property type="match status" value="1"/>
</dbReference>